<name>A0A2P2PX78_RHIMU</name>
<dbReference type="EMBL" id="GGEC01078775">
    <property type="protein sequence ID" value="MBX59259.1"/>
    <property type="molecule type" value="Transcribed_RNA"/>
</dbReference>
<proteinExistence type="predicted"/>
<organism evidence="1">
    <name type="scientific">Rhizophora mucronata</name>
    <name type="common">Asiatic mangrove</name>
    <dbReference type="NCBI Taxonomy" id="61149"/>
    <lineage>
        <taxon>Eukaryota</taxon>
        <taxon>Viridiplantae</taxon>
        <taxon>Streptophyta</taxon>
        <taxon>Embryophyta</taxon>
        <taxon>Tracheophyta</taxon>
        <taxon>Spermatophyta</taxon>
        <taxon>Magnoliopsida</taxon>
        <taxon>eudicotyledons</taxon>
        <taxon>Gunneridae</taxon>
        <taxon>Pentapetalae</taxon>
        <taxon>rosids</taxon>
        <taxon>fabids</taxon>
        <taxon>Malpighiales</taxon>
        <taxon>Rhizophoraceae</taxon>
        <taxon>Rhizophora</taxon>
    </lineage>
</organism>
<dbReference type="AlphaFoldDB" id="A0A2P2PX78"/>
<reference evidence="1" key="1">
    <citation type="submission" date="2018-02" db="EMBL/GenBank/DDBJ databases">
        <title>Rhizophora mucronata_Transcriptome.</title>
        <authorList>
            <person name="Meera S.P."/>
            <person name="Sreeshan A."/>
            <person name="Augustine A."/>
        </authorList>
    </citation>
    <scope>NUCLEOTIDE SEQUENCE</scope>
    <source>
        <tissue evidence="1">Leaf</tissue>
    </source>
</reference>
<evidence type="ECO:0000313" key="1">
    <source>
        <dbReference type="EMBL" id="MBX59259.1"/>
    </source>
</evidence>
<protein>
    <submittedName>
        <fullName evidence="1">Uncharacterized protein</fullName>
    </submittedName>
</protein>
<accession>A0A2P2PX78</accession>
<sequence>MMCTASFIWMMIAIRKLKKEEEDNSSCNNPNNAYCSSFFGMTFT</sequence>